<protein>
    <recommendedName>
        <fullName evidence="3">T9SS type A sorting domain-containing protein</fullName>
    </recommendedName>
</protein>
<dbReference type="AlphaFoldDB" id="A0A431TZL2"/>
<dbReference type="Proteomes" id="UP000282184">
    <property type="component" value="Unassembled WGS sequence"/>
</dbReference>
<comment type="caution">
    <text evidence="1">The sequence shown here is derived from an EMBL/GenBank/DDBJ whole genome shotgun (WGS) entry which is preliminary data.</text>
</comment>
<evidence type="ECO:0000313" key="1">
    <source>
        <dbReference type="EMBL" id="RTQ47576.1"/>
    </source>
</evidence>
<dbReference type="RefSeq" id="WP_126694827.1">
    <property type="nucleotide sequence ID" value="NZ_RXOF01000012.1"/>
</dbReference>
<gene>
    <name evidence="1" type="ORF">EJV47_19365</name>
</gene>
<keyword evidence="2" id="KW-1185">Reference proteome</keyword>
<reference evidence="1 2" key="1">
    <citation type="submission" date="2018-12" db="EMBL/GenBank/DDBJ databases">
        <title>Hymenobacter gummosus sp. nov., isolated from a spring.</title>
        <authorList>
            <person name="Nie L."/>
        </authorList>
    </citation>
    <scope>NUCLEOTIDE SEQUENCE [LARGE SCALE GENOMIC DNA]</scope>
    <source>
        <strain evidence="1 2">KCTC 52166</strain>
    </source>
</reference>
<name>A0A431TZL2_9BACT</name>
<accession>A0A431TZL2</accession>
<sequence>MARLTLPAGLASVVTAARPPAPPAPAWSLFPNPARDQATLQLAAPLPAGAALCLYSPLGQRVRRVVLPRTGAPVLPLAGLPAGAYLARLLGPDGRPLGPARRLLLLP</sequence>
<evidence type="ECO:0000313" key="2">
    <source>
        <dbReference type="Proteomes" id="UP000282184"/>
    </source>
</evidence>
<proteinExistence type="predicted"/>
<organism evidence="1 2">
    <name type="scientific">Hymenobacter gummosus</name>
    <dbReference type="NCBI Taxonomy" id="1776032"/>
    <lineage>
        <taxon>Bacteria</taxon>
        <taxon>Pseudomonadati</taxon>
        <taxon>Bacteroidota</taxon>
        <taxon>Cytophagia</taxon>
        <taxon>Cytophagales</taxon>
        <taxon>Hymenobacteraceae</taxon>
        <taxon>Hymenobacter</taxon>
    </lineage>
</organism>
<dbReference type="EMBL" id="RXOF01000012">
    <property type="protein sequence ID" value="RTQ47576.1"/>
    <property type="molecule type" value="Genomic_DNA"/>
</dbReference>
<evidence type="ECO:0008006" key="3">
    <source>
        <dbReference type="Google" id="ProtNLM"/>
    </source>
</evidence>